<comment type="similarity">
    <text evidence="2">Belongs to the sterol desaturase family.</text>
</comment>
<dbReference type="EMBL" id="CM009750">
    <property type="protein sequence ID" value="PUZ70176.1"/>
    <property type="molecule type" value="Genomic_DNA"/>
</dbReference>
<keyword evidence="9" id="KW-0456">Lyase</keyword>
<accession>A0A2T7EQS5</accession>
<gene>
    <name evidence="13" type="ORF">GQ55_2G205900</name>
</gene>
<dbReference type="OrthoDB" id="635127at2759"/>
<dbReference type="Proteomes" id="UP000244336">
    <property type="component" value="Chromosome 2"/>
</dbReference>
<keyword evidence="5" id="KW-0256">Endoplasmic reticulum</keyword>
<keyword evidence="14" id="KW-1185">Reference proteome</keyword>
<dbReference type="GO" id="GO:0016491">
    <property type="term" value="F:oxidoreductase activity"/>
    <property type="evidence" value="ECO:0007669"/>
    <property type="project" value="InterPro"/>
</dbReference>
<evidence type="ECO:0000313" key="14">
    <source>
        <dbReference type="Proteomes" id="UP000244336"/>
    </source>
</evidence>
<evidence type="ECO:0000313" key="13">
    <source>
        <dbReference type="EMBL" id="PUZ70178.1"/>
    </source>
</evidence>
<comment type="catalytic activity">
    <reaction evidence="10">
        <text>a long-chain fatty aldehyde + 2 NADPH + O2 + H(+) = a long-chain alkane + formate + 2 NADP(+) + H2O</text>
        <dbReference type="Rhea" id="RHEA:21440"/>
        <dbReference type="ChEBI" id="CHEBI:15377"/>
        <dbReference type="ChEBI" id="CHEBI:15378"/>
        <dbReference type="ChEBI" id="CHEBI:15379"/>
        <dbReference type="ChEBI" id="CHEBI:15740"/>
        <dbReference type="ChEBI" id="CHEBI:17176"/>
        <dbReference type="ChEBI" id="CHEBI:57783"/>
        <dbReference type="ChEBI" id="CHEBI:58349"/>
        <dbReference type="ChEBI" id="CHEBI:83563"/>
        <dbReference type="EC" id="4.1.99.5"/>
    </reaction>
</comment>
<evidence type="ECO:0000256" key="11">
    <source>
        <dbReference type="SAM" id="Phobius"/>
    </source>
</evidence>
<evidence type="ECO:0000256" key="7">
    <source>
        <dbReference type="ARBA" id="ARBA00022989"/>
    </source>
</evidence>
<dbReference type="GO" id="GO:0008610">
    <property type="term" value="P:lipid biosynthetic process"/>
    <property type="evidence" value="ECO:0007669"/>
    <property type="project" value="InterPro"/>
</dbReference>
<evidence type="ECO:0000256" key="1">
    <source>
        <dbReference type="ARBA" id="ARBA00004477"/>
    </source>
</evidence>
<keyword evidence="8 11" id="KW-0472">Membrane</keyword>
<comment type="subcellular location">
    <subcellularLocation>
        <location evidence="1">Endoplasmic reticulum membrane</location>
        <topology evidence="1">Multi-pass membrane protein</topology>
    </subcellularLocation>
</comment>
<evidence type="ECO:0000256" key="3">
    <source>
        <dbReference type="ARBA" id="ARBA00013146"/>
    </source>
</evidence>
<keyword evidence="7 11" id="KW-1133">Transmembrane helix</keyword>
<evidence type="ECO:0000259" key="12">
    <source>
        <dbReference type="Pfam" id="PF04116"/>
    </source>
</evidence>
<feature type="domain" description="Fatty acid hydroxylase" evidence="12">
    <location>
        <begin position="160"/>
        <end position="294"/>
    </location>
</feature>
<dbReference type="Gramene" id="PUZ70176">
    <property type="protein sequence ID" value="PUZ70176"/>
    <property type="gene ID" value="GQ55_2G205900"/>
</dbReference>
<keyword evidence="4 11" id="KW-0812">Transmembrane</keyword>
<dbReference type="InterPro" id="IPR006694">
    <property type="entry name" value="Fatty_acid_hydroxylase"/>
</dbReference>
<proteinExistence type="inferred from homology"/>
<evidence type="ECO:0000256" key="5">
    <source>
        <dbReference type="ARBA" id="ARBA00022824"/>
    </source>
</evidence>
<evidence type="ECO:0000256" key="2">
    <source>
        <dbReference type="ARBA" id="ARBA00009324"/>
    </source>
</evidence>
<dbReference type="STRING" id="1504633.A0A2T7EQS5"/>
<organism evidence="13 14">
    <name type="scientific">Panicum hallii var. hallii</name>
    <dbReference type="NCBI Taxonomy" id="1504633"/>
    <lineage>
        <taxon>Eukaryota</taxon>
        <taxon>Viridiplantae</taxon>
        <taxon>Streptophyta</taxon>
        <taxon>Embryophyta</taxon>
        <taxon>Tracheophyta</taxon>
        <taxon>Spermatophyta</taxon>
        <taxon>Magnoliopsida</taxon>
        <taxon>Liliopsida</taxon>
        <taxon>Poales</taxon>
        <taxon>Poaceae</taxon>
        <taxon>PACMAD clade</taxon>
        <taxon>Panicoideae</taxon>
        <taxon>Panicodae</taxon>
        <taxon>Paniceae</taxon>
        <taxon>Panicinae</taxon>
        <taxon>Panicum</taxon>
        <taxon>Panicum sect. Panicum</taxon>
    </lineage>
</organism>
<dbReference type="EC" id="4.1.99.5" evidence="3"/>
<dbReference type="InterPro" id="IPR050307">
    <property type="entry name" value="Sterol_Desaturase_Related"/>
</dbReference>
<evidence type="ECO:0000256" key="6">
    <source>
        <dbReference type="ARBA" id="ARBA00022857"/>
    </source>
</evidence>
<dbReference type="GO" id="GO:0005506">
    <property type="term" value="F:iron ion binding"/>
    <property type="evidence" value="ECO:0007669"/>
    <property type="project" value="InterPro"/>
</dbReference>
<keyword evidence="6" id="KW-0521">NADP</keyword>
<evidence type="ECO:0000256" key="10">
    <source>
        <dbReference type="ARBA" id="ARBA00047909"/>
    </source>
</evidence>
<feature type="transmembrane region" description="Helical" evidence="11">
    <location>
        <begin position="118"/>
        <end position="135"/>
    </location>
</feature>
<reference evidence="13 14" key="1">
    <citation type="submission" date="2018-04" db="EMBL/GenBank/DDBJ databases">
        <title>WGS assembly of Panicum hallii var. hallii HAL2.</title>
        <authorList>
            <person name="Lovell J."/>
            <person name="Jenkins J."/>
            <person name="Lowry D."/>
            <person name="Mamidi S."/>
            <person name="Sreedasyam A."/>
            <person name="Weng X."/>
            <person name="Barry K."/>
            <person name="Bonette J."/>
            <person name="Campitelli B."/>
            <person name="Daum C."/>
            <person name="Gordon S."/>
            <person name="Gould B."/>
            <person name="Lipzen A."/>
            <person name="MacQueen A."/>
            <person name="Palacio-Mejia J."/>
            <person name="Plott C."/>
            <person name="Shakirov E."/>
            <person name="Shu S."/>
            <person name="Yoshinaga Y."/>
            <person name="Zane M."/>
            <person name="Rokhsar D."/>
            <person name="Grimwood J."/>
            <person name="Schmutz J."/>
            <person name="Juenger T."/>
        </authorList>
    </citation>
    <scope>NUCLEOTIDE SEQUENCE [LARGE SCALE GENOMIC DNA]</scope>
    <source>
        <strain evidence="14">cv. HAL2</strain>
        <strain evidence="13">HAL2</strain>
    </source>
</reference>
<protein>
    <recommendedName>
        <fullName evidence="3">aldehyde oxygenase (deformylating)</fullName>
        <ecNumber evidence="3">4.1.99.5</ecNumber>
    </recommendedName>
</protein>
<dbReference type="Gramene" id="PUZ70178">
    <property type="protein sequence ID" value="PUZ70178"/>
    <property type="gene ID" value="GQ55_2G205900"/>
</dbReference>
<evidence type="ECO:0000256" key="4">
    <source>
        <dbReference type="ARBA" id="ARBA00022692"/>
    </source>
</evidence>
<feature type="transmembrane region" description="Helical" evidence="11">
    <location>
        <begin position="209"/>
        <end position="234"/>
    </location>
</feature>
<dbReference type="AlphaFoldDB" id="A0A2T7EQS5"/>
<dbReference type="GO" id="GO:0005789">
    <property type="term" value="C:endoplasmic reticulum membrane"/>
    <property type="evidence" value="ECO:0007669"/>
    <property type="project" value="UniProtKB-SubCell"/>
</dbReference>
<sequence length="318" mass="35848">MYFRLPLLSRSKCTQVCVVCRSSDSPEMIPYATVEAAEAALGRGLTWAEAAWFWHSGSTPDYCLYFESLVILLAAYSLTPLPLALIELYAPAKLTTPYKLQPQVRLSPAAFLRCYKDTARVLVLLTIGPLLYLPYPIVKIAGIRTGLPLPSLGEVAAQLVVYMLVEDYLGYWLHRLLHCGWAYDKIHYVHHEYPAPMGFAAAHSHWVELLILGFPAFIGTVVVPCHMSTFWLWFAIRGAVAIDTHCGFDFPFSPTKLIPFYGGAECHDLHHFGGRWSQCNFAPFFKICDYIYGTNKGYRHNKASLMKQKDTANITVEK</sequence>
<evidence type="ECO:0000256" key="8">
    <source>
        <dbReference type="ARBA" id="ARBA00023136"/>
    </source>
</evidence>
<feature type="transmembrane region" description="Helical" evidence="11">
    <location>
        <begin position="69"/>
        <end position="90"/>
    </location>
</feature>
<name>A0A2T7EQS5_9POAL</name>
<dbReference type="EMBL" id="CM009750">
    <property type="protein sequence ID" value="PUZ70178.1"/>
    <property type="molecule type" value="Genomic_DNA"/>
</dbReference>
<evidence type="ECO:0000256" key="9">
    <source>
        <dbReference type="ARBA" id="ARBA00023239"/>
    </source>
</evidence>
<dbReference type="Pfam" id="PF04116">
    <property type="entry name" value="FA_hydroxylase"/>
    <property type="match status" value="1"/>
</dbReference>
<dbReference type="PANTHER" id="PTHR11863">
    <property type="entry name" value="STEROL DESATURASE"/>
    <property type="match status" value="1"/>
</dbReference>
<dbReference type="GO" id="GO:0071771">
    <property type="term" value="F:aldehyde oxygenase (deformylating) activity"/>
    <property type="evidence" value="ECO:0007669"/>
    <property type="project" value="UniProtKB-EC"/>
</dbReference>